<name>A0ABN9U9X8_9DINO</name>
<protein>
    <recommendedName>
        <fullName evidence="3">Secreted protein</fullName>
    </recommendedName>
</protein>
<dbReference type="EMBL" id="CAUYUJ010015605">
    <property type="protein sequence ID" value="CAK0856120.1"/>
    <property type="molecule type" value="Genomic_DNA"/>
</dbReference>
<comment type="caution">
    <text evidence="1">The sequence shown here is derived from an EMBL/GenBank/DDBJ whole genome shotgun (WGS) entry which is preliminary data.</text>
</comment>
<evidence type="ECO:0008006" key="3">
    <source>
        <dbReference type="Google" id="ProtNLM"/>
    </source>
</evidence>
<accession>A0ABN9U9X8</accession>
<organism evidence="1 2">
    <name type="scientific">Prorocentrum cordatum</name>
    <dbReference type="NCBI Taxonomy" id="2364126"/>
    <lineage>
        <taxon>Eukaryota</taxon>
        <taxon>Sar</taxon>
        <taxon>Alveolata</taxon>
        <taxon>Dinophyceae</taxon>
        <taxon>Prorocentrales</taxon>
        <taxon>Prorocentraceae</taxon>
        <taxon>Prorocentrum</taxon>
    </lineage>
</organism>
<keyword evidence="2" id="KW-1185">Reference proteome</keyword>
<evidence type="ECO:0000313" key="2">
    <source>
        <dbReference type="Proteomes" id="UP001189429"/>
    </source>
</evidence>
<proteinExistence type="predicted"/>
<dbReference type="Proteomes" id="UP001189429">
    <property type="component" value="Unassembled WGS sequence"/>
</dbReference>
<sequence>MERSCDREITTRSWRGRRLARESTGFRGLPVLVAARSGLAGSTTFAGCVLAVLVPLAPRLECTTACGQQRFGTAIFPEGNFFLLGFTEFDVLSLKREGLSGVRSHLG</sequence>
<gene>
    <name evidence="1" type="ORF">PCOR1329_LOCUS46582</name>
</gene>
<reference evidence="1" key="1">
    <citation type="submission" date="2023-10" db="EMBL/GenBank/DDBJ databases">
        <authorList>
            <person name="Chen Y."/>
            <person name="Shah S."/>
            <person name="Dougan E. K."/>
            <person name="Thang M."/>
            <person name="Chan C."/>
        </authorList>
    </citation>
    <scope>NUCLEOTIDE SEQUENCE [LARGE SCALE GENOMIC DNA]</scope>
</reference>
<evidence type="ECO:0000313" key="1">
    <source>
        <dbReference type="EMBL" id="CAK0856120.1"/>
    </source>
</evidence>